<evidence type="ECO:0000313" key="3">
    <source>
        <dbReference type="Proteomes" id="UP000748756"/>
    </source>
</evidence>
<reference evidence="2" key="1">
    <citation type="journal article" date="2020" name="Fungal Divers.">
        <title>Resolving the Mortierellaceae phylogeny through synthesis of multi-gene phylogenetics and phylogenomics.</title>
        <authorList>
            <person name="Vandepol N."/>
            <person name="Liber J."/>
            <person name="Desiro A."/>
            <person name="Na H."/>
            <person name="Kennedy M."/>
            <person name="Barry K."/>
            <person name="Grigoriev I.V."/>
            <person name="Miller A.N."/>
            <person name="O'Donnell K."/>
            <person name="Stajich J.E."/>
            <person name="Bonito G."/>
        </authorList>
    </citation>
    <scope>NUCLEOTIDE SEQUENCE</scope>
    <source>
        <strain evidence="2">NRRL 6426</strain>
    </source>
</reference>
<dbReference type="AlphaFoldDB" id="A0A9P5S0S1"/>
<keyword evidence="3" id="KW-1185">Reference proteome</keyword>
<feature type="compositionally biased region" description="Basic and acidic residues" evidence="1">
    <location>
        <begin position="190"/>
        <end position="203"/>
    </location>
</feature>
<feature type="compositionally biased region" description="Basic and acidic residues" evidence="1">
    <location>
        <begin position="65"/>
        <end position="146"/>
    </location>
</feature>
<dbReference type="Pfam" id="PF14022">
    <property type="entry name" value="DUF4238"/>
    <property type="match status" value="1"/>
</dbReference>
<organism evidence="2 3">
    <name type="scientific">Linnemannia schmuckeri</name>
    <dbReference type="NCBI Taxonomy" id="64567"/>
    <lineage>
        <taxon>Eukaryota</taxon>
        <taxon>Fungi</taxon>
        <taxon>Fungi incertae sedis</taxon>
        <taxon>Mucoromycota</taxon>
        <taxon>Mortierellomycotina</taxon>
        <taxon>Mortierellomycetes</taxon>
        <taxon>Mortierellales</taxon>
        <taxon>Mortierellaceae</taxon>
        <taxon>Linnemannia</taxon>
    </lineage>
</organism>
<sequence>MVKNLKTQYHHYIPQFILKTFDDNFSLNVSDYFATIPDLFVVTPIPDGSVQADSGRKRKRTTRRRREDEAKDPKEQAKMEEPKKRTKVKEPKVKEPKEQAKMKEPKEQAKMEEPKKKSKVKEPKKKELKEQAKMEEPKKAKMREAIEQDEGGGANEQGEDGRANEQGEGGGANEQSQVADIEGESQSGGVKKENNSIRTTEDTKKPDYQIKVYHAASRTVSLNSVRRSYGVQDLYRDVSEENWMKFEILLSKMECTSSRFIREIWAGQEDLSLTRSQLTEMKKFLVIMTYRSNNRRDQYKNDRFSASTRQSILMHMRHKNIKRIQDVWFDNLKWIIETPADDIMEEYRKAIVYRAKMMMTFSMDEYQGPIHIAELVEFGNMCTNLMCIWQAEEGSEFILSEGCFGAWEGDGREPFHTFYIVSPRYAIILVNRLQPWNWATHLPFKSWFEGDIHANPETVYTKGPPPSNFTSDHFSPTDEFKYKRIVVPKEDVYFVNSIFLDARRESLTYKSNLSMYRSVQYYDMMKRWRPDLFKNGHDYSLLKRKLVADMGMS</sequence>
<accession>A0A9P5S0S1</accession>
<protein>
    <submittedName>
        <fullName evidence="2">Uncharacterized protein</fullName>
    </submittedName>
</protein>
<dbReference type="InterPro" id="IPR025332">
    <property type="entry name" value="DUF4238"/>
</dbReference>
<dbReference type="OrthoDB" id="5340163at2759"/>
<evidence type="ECO:0000256" key="1">
    <source>
        <dbReference type="SAM" id="MobiDB-lite"/>
    </source>
</evidence>
<dbReference type="EMBL" id="JAAAUQ010000473">
    <property type="protein sequence ID" value="KAF9149926.1"/>
    <property type="molecule type" value="Genomic_DNA"/>
</dbReference>
<proteinExistence type="predicted"/>
<dbReference type="Proteomes" id="UP000748756">
    <property type="component" value="Unassembled WGS sequence"/>
</dbReference>
<feature type="region of interest" description="Disordered" evidence="1">
    <location>
        <begin position="44"/>
        <end position="203"/>
    </location>
</feature>
<gene>
    <name evidence="2" type="ORF">BG015_008266</name>
</gene>
<comment type="caution">
    <text evidence="2">The sequence shown here is derived from an EMBL/GenBank/DDBJ whole genome shotgun (WGS) entry which is preliminary data.</text>
</comment>
<name>A0A9P5S0S1_9FUNG</name>
<evidence type="ECO:0000313" key="2">
    <source>
        <dbReference type="EMBL" id="KAF9149926.1"/>
    </source>
</evidence>